<dbReference type="STRING" id="198628.Dda3937_04602"/>
<evidence type="ECO:0000313" key="2">
    <source>
        <dbReference type="Proteomes" id="UP000006859"/>
    </source>
</evidence>
<keyword evidence="2" id="KW-1185">Reference proteome</keyword>
<dbReference type="HOGENOM" id="CLU_2522236_0_0_6"/>
<dbReference type="EMBL" id="CP002038">
    <property type="protein sequence ID" value="ADM98724.1"/>
    <property type="molecule type" value="Genomic_DNA"/>
</dbReference>
<gene>
    <name evidence="1" type="ordered locus">Dda3937_04602</name>
</gene>
<proteinExistence type="predicted"/>
<name>E0SEA1_DICD3</name>
<dbReference type="KEGG" id="ddd:Dda3937_04602"/>
<dbReference type="Proteomes" id="UP000006859">
    <property type="component" value="Chromosome"/>
</dbReference>
<evidence type="ECO:0000313" key="1">
    <source>
        <dbReference type="EMBL" id="ADM98724.1"/>
    </source>
</evidence>
<dbReference type="AlphaFoldDB" id="E0SEA1"/>
<sequence>MITDRCALNNLCCPVKDKAHDEPCNTAALSVIRRATASLLLVLRHEGGLPHCLITISLFSYSLLTSWIPAVNLVGQGLLQPLRI</sequence>
<organism evidence="1 2">
    <name type="scientific">Dickeya dadantii (strain 3937)</name>
    <name type="common">Erwinia chrysanthemi (strain 3937)</name>
    <dbReference type="NCBI Taxonomy" id="198628"/>
    <lineage>
        <taxon>Bacteria</taxon>
        <taxon>Pseudomonadati</taxon>
        <taxon>Pseudomonadota</taxon>
        <taxon>Gammaproteobacteria</taxon>
        <taxon>Enterobacterales</taxon>
        <taxon>Pectobacteriaceae</taxon>
        <taxon>Dickeya</taxon>
    </lineage>
</organism>
<protein>
    <submittedName>
        <fullName evidence="1">Uncharacterized protein</fullName>
    </submittedName>
</protein>
<accession>E0SEA1</accession>
<reference evidence="1 2" key="1">
    <citation type="journal article" date="2011" name="J. Bacteriol.">
        <title>Genome sequence of the plant-pathogenic bacterium Dickeya dadantii 3937.</title>
        <authorList>
            <person name="Glasner J.D."/>
            <person name="Yang C.H."/>
            <person name="Reverchon S."/>
            <person name="Hugouvieux-Cotte-Pattat N."/>
            <person name="Condemine G."/>
            <person name="Bohin J.P."/>
            <person name="Van Gijsegem F."/>
            <person name="Yang S."/>
            <person name="Franza T."/>
            <person name="Expert D."/>
            <person name="Plunkett G. III"/>
            <person name="San Francisco M.J."/>
            <person name="Charkowski A.O."/>
            <person name="Py B."/>
            <person name="Bell K."/>
            <person name="Rauscher L."/>
            <person name="Rodriguez-Palenzuela P."/>
            <person name="Toussaint A."/>
            <person name="Holeva M.C."/>
            <person name="He S.Y."/>
            <person name="Douet V."/>
            <person name="Boccara M."/>
            <person name="Blanco C."/>
            <person name="Toth I."/>
            <person name="Anderson B.D."/>
            <person name="Biehl B.S."/>
            <person name="Mau B."/>
            <person name="Flynn S.M."/>
            <person name="Barras F."/>
            <person name="Lindeberg M."/>
            <person name="Birch P.R."/>
            <person name="Tsuyumu S."/>
            <person name="Shi X."/>
            <person name="Hibbing M."/>
            <person name="Yap M.N."/>
            <person name="Carpentier M."/>
            <person name="Dassa E."/>
            <person name="Umehara M."/>
            <person name="Kim J.F."/>
            <person name="Rusch M."/>
            <person name="Soni P."/>
            <person name="Mayhew G.F."/>
            <person name="Fouts D.E."/>
            <person name="Gill S.R."/>
            <person name="Blattner F.R."/>
            <person name="Keen N.T."/>
            <person name="Perna N.T."/>
        </authorList>
    </citation>
    <scope>NUCLEOTIDE SEQUENCE [LARGE SCALE GENOMIC DNA]</scope>
    <source>
        <strain evidence="1 2">3937</strain>
    </source>
</reference>